<dbReference type="OrthoDB" id="9805904at2"/>
<dbReference type="NCBIfam" id="NF005559">
    <property type="entry name" value="PRK07231.1"/>
    <property type="match status" value="1"/>
</dbReference>
<proteinExistence type="inferred from homology"/>
<name>A0A3N4GD74_9LACT</name>
<dbReference type="FunFam" id="3.40.50.720:FF:000084">
    <property type="entry name" value="Short-chain dehydrogenase reductase"/>
    <property type="match status" value="1"/>
</dbReference>
<evidence type="ECO:0000256" key="1">
    <source>
        <dbReference type="ARBA" id="ARBA00006484"/>
    </source>
</evidence>
<evidence type="ECO:0000313" key="4">
    <source>
        <dbReference type="Proteomes" id="UP000273977"/>
    </source>
</evidence>
<comment type="similarity">
    <text evidence="1">Belongs to the short-chain dehydrogenases/reductases (SDR) family.</text>
</comment>
<keyword evidence="4" id="KW-1185">Reference proteome</keyword>
<dbReference type="Pfam" id="PF13561">
    <property type="entry name" value="adh_short_C2"/>
    <property type="match status" value="1"/>
</dbReference>
<evidence type="ECO:0000313" key="3">
    <source>
        <dbReference type="EMBL" id="RPA60739.1"/>
    </source>
</evidence>
<dbReference type="PANTHER" id="PTHR42820">
    <property type="entry name" value="SHORT-CHAIN DEHYDROGENASE REDUCTASE"/>
    <property type="match status" value="1"/>
</dbReference>
<dbReference type="AlphaFoldDB" id="A0A3N4GD74"/>
<dbReference type="EMBL" id="RKMG01000009">
    <property type="protein sequence ID" value="RPA60739.1"/>
    <property type="molecule type" value="Genomic_DNA"/>
</dbReference>
<gene>
    <name evidence="3" type="ORF">EF384_04030</name>
</gene>
<dbReference type="EC" id="1.1.1.47" evidence="3"/>
<dbReference type="GO" id="GO:0047936">
    <property type="term" value="F:glucose 1-dehydrogenase [NAD(P)+] activity"/>
    <property type="evidence" value="ECO:0007669"/>
    <property type="project" value="UniProtKB-EC"/>
</dbReference>
<dbReference type="PANTHER" id="PTHR42820:SF1">
    <property type="entry name" value="SHORT-CHAIN DEHYDROGENASE_REDUCTASE FAMILY PROTEIN"/>
    <property type="match status" value="1"/>
</dbReference>
<dbReference type="InterPro" id="IPR020904">
    <property type="entry name" value="Sc_DH/Rdtase_CS"/>
</dbReference>
<comment type="caution">
    <text evidence="3">The sequence shown here is derived from an EMBL/GenBank/DDBJ whole genome shotgun (WGS) entry which is preliminary data.</text>
</comment>
<accession>A0A3N4GD74</accession>
<dbReference type="PRINTS" id="PR00081">
    <property type="entry name" value="GDHRDH"/>
</dbReference>
<dbReference type="Gene3D" id="3.40.50.720">
    <property type="entry name" value="NAD(P)-binding Rossmann-like Domain"/>
    <property type="match status" value="1"/>
</dbReference>
<dbReference type="PRINTS" id="PR00080">
    <property type="entry name" value="SDRFAMILY"/>
</dbReference>
<organism evidence="3 4">
    <name type="scientific">Aerococcus agrisoli</name>
    <dbReference type="NCBI Taxonomy" id="2487350"/>
    <lineage>
        <taxon>Bacteria</taxon>
        <taxon>Bacillati</taxon>
        <taxon>Bacillota</taxon>
        <taxon>Bacilli</taxon>
        <taxon>Lactobacillales</taxon>
        <taxon>Aerococcaceae</taxon>
        <taxon>Aerococcus</taxon>
    </lineage>
</organism>
<dbReference type="GO" id="GO:0008206">
    <property type="term" value="P:bile acid metabolic process"/>
    <property type="evidence" value="ECO:0007669"/>
    <property type="project" value="UniProtKB-ARBA"/>
</dbReference>
<dbReference type="RefSeq" id="WP_123779703.1">
    <property type="nucleotide sequence ID" value="NZ_RKMG01000009.1"/>
</dbReference>
<sequence length="256" mass="26404">MGKLANKVAIVTGGASGIGKGIAELYAKEGAKVVVADYNLAGAQAVVQAIETNGGIATAFEVDVAVNAKMLALVHYAINTYGTIDILVNNAGIMDHNEPVAEIQTEKFEHIFAVNVYSVMYGMRAVVDYWLAEDKPGNIINVTSIGGLLTGVAGTTYTASKHAVTAMTKSTAFMYVNKGIRVNGIAPGGVATNIASTMTDLSDFGNSRIGQVAALNPRIGQPNEIATVAVFLASDDASFVTGTIIVADGGFTAGLL</sequence>
<dbReference type="SUPFAM" id="SSF51735">
    <property type="entry name" value="NAD(P)-binding Rossmann-fold domains"/>
    <property type="match status" value="1"/>
</dbReference>
<keyword evidence="2 3" id="KW-0560">Oxidoreductase</keyword>
<dbReference type="PROSITE" id="PS00061">
    <property type="entry name" value="ADH_SHORT"/>
    <property type="match status" value="1"/>
</dbReference>
<dbReference type="CDD" id="cd05233">
    <property type="entry name" value="SDR_c"/>
    <property type="match status" value="1"/>
</dbReference>
<evidence type="ECO:0000256" key="2">
    <source>
        <dbReference type="ARBA" id="ARBA00023002"/>
    </source>
</evidence>
<reference evidence="3 4" key="1">
    <citation type="submission" date="2018-11" db="EMBL/GenBank/DDBJ databases">
        <title>Aerococcus sp. SJQ22, whole genome shotgun sequence.</title>
        <authorList>
            <person name="Sun L."/>
            <person name="Gao X."/>
            <person name="Chen W."/>
            <person name="Huang K."/>
        </authorList>
    </citation>
    <scope>NUCLEOTIDE SEQUENCE [LARGE SCALE GENOMIC DNA]</scope>
    <source>
        <strain evidence="3 4">SJQ22</strain>
    </source>
</reference>
<dbReference type="Proteomes" id="UP000273977">
    <property type="component" value="Unassembled WGS sequence"/>
</dbReference>
<dbReference type="InterPro" id="IPR036291">
    <property type="entry name" value="NAD(P)-bd_dom_sf"/>
</dbReference>
<protein>
    <submittedName>
        <fullName evidence="3">Glucose 1-dehydrogenase</fullName>
        <ecNumber evidence="3">1.1.1.47</ecNumber>
    </submittedName>
</protein>
<dbReference type="InterPro" id="IPR002347">
    <property type="entry name" value="SDR_fam"/>
</dbReference>